<evidence type="ECO:0000313" key="1">
    <source>
        <dbReference type="EMBL" id="GAF75817.1"/>
    </source>
</evidence>
<comment type="caution">
    <text evidence="1">The sequence shown here is derived from an EMBL/GenBank/DDBJ whole genome shotgun (WGS) entry which is preliminary data.</text>
</comment>
<dbReference type="EMBL" id="BARS01004287">
    <property type="protein sequence ID" value="GAF75817.1"/>
    <property type="molecule type" value="Genomic_DNA"/>
</dbReference>
<accession>X0SIT4</accession>
<sequence>MPLRTLYDKIAMACAKPLCGSHAKSNRCSSISYQCEGHTETILKAWQEAEFFHLRSYPIRQSGSLAAEPESPVYPNQVDVLLVAMEANIAWRRFPDCKKVKRLVNDGFVNFYGVAGKDRWLELMLFTAFEIFG</sequence>
<name>X0SIT4_9ZZZZ</name>
<dbReference type="AlphaFoldDB" id="X0SIT4"/>
<protein>
    <submittedName>
        <fullName evidence="1">Uncharacterized protein</fullName>
    </submittedName>
</protein>
<organism evidence="1">
    <name type="scientific">marine sediment metagenome</name>
    <dbReference type="NCBI Taxonomy" id="412755"/>
    <lineage>
        <taxon>unclassified sequences</taxon>
        <taxon>metagenomes</taxon>
        <taxon>ecological metagenomes</taxon>
    </lineage>
</organism>
<feature type="non-terminal residue" evidence="1">
    <location>
        <position position="133"/>
    </location>
</feature>
<proteinExistence type="predicted"/>
<gene>
    <name evidence="1" type="ORF">S01H1_08346</name>
</gene>
<reference evidence="1" key="1">
    <citation type="journal article" date="2014" name="Front. Microbiol.">
        <title>High frequency of phylogenetically diverse reductive dehalogenase-homologous genes in deep subseafloor sedimentary metagenomes.</title>
        <authorList>
            <person name="Kawai M."/>
            <person name="Futagami T."/>
            <person name="Toyoda A."/>
            <person name="Takaki Y."/>
            <person name="Nishi S."/>
            <person name="Hori S."/>
            <person name="Arai W."/>
            <person name="Tsubouchi T."/>
            <person name="Morono Y."/>
            <person name="Uchiyama I."/>
            <person name="Ito T."/>
            <person name="Fujiyama A."/>
            <person name="Inagaki F."/>
            <person name="Takami H."/>
        </authorList>
    </citation>
    <scope>NUCLEOTIDE SEQUENCE</scope>
    <source>
        <strain evidence="1">Expedition CK06-06</strain>
    </source>
</reference>